<dbReference type="AlphaFoldDB" id="A0A2H0YWT0"/>
<dbReference type="SUPFAM" id="SSF63380">
    <property type="entry name" value="Riboflavin synthase domain-like"/>
    <property type="match status" value="1"/>
</dbReference>
<gene>
    <name evidence="3" type="ORF">COT24_00955</name>
</gene>
<evidence type="ECO:0000313" key="3">
    <source>
        <dbReference type="EMBL" id="PIS42951.1"/>
    </source>
</evidence>
<dbReference type="InterPro" id="IPR017927">
    <property type="entry name" value="FAD-bd_FR_type"/>
</dbReference>
<dbReference type="Gene3D" id="3.40.50.80">
    <property type="entry name" value="Nucleotide-binding domain of ferredoxin-NADP reductase (FNR) module"/>
    <property type="match status" value="1"/>
</dbReference>
<keyword evidence="1" id="KW-0411">Iron-sulfur</keyword>
<dbReference type="InterPro" id="IPR039261">
    <property type="entry name" value="FNR_nucleotide-bd"/>
</dbReference>
<organism evidence="3 4">
    <name type="scientific">Candidatus Kerfeldbacteria bacterium CG08_land_8_20_14_0_20_40_16</name>
    <dbReference type="NCBI Taxonomy" id="2014244"/>
    <lineage>
        <taxon>Bacteria</taxon>
        <taxon>Candidatus Kerfeldiibacteriota</taxon>
    </lineage>
</organism>
<keyword evidence="1" id="KW-0001">2Fe-2S</keyword>
<dbReference type="GO" id="GO:0046872">
    <property type="term" value="F:metal ion binding"/>
    <property type="evidence" value="ECO:0007669"/>
    <property type="project" value="UniProtKB-KW"/>
</dbReference>
<keyword evidence="1" id="KW-0408">Iron</keyword>
<reference evidence="3 4" key="1">
    <citation type="submission" date="2017-09" db="EMBL/GenBank/DDBJ databases">
        <title>Depth-based differentiation of microbial function through sediment-hosted aquifers and enrichment of novel symbionts in the deep terrestrial subsurface.</title>
        <authorList>
            <person name="Probst A.J."/>
            <person name="Ladd B."/>
            <person name="Jarett J.K."/>
            <person name="Geller-Mcgrath D.E."/>
            <person name="Sieber C.M."/>
            <person name="Emerson J.B."/>
            <person name="Anantharaman K."/>
            <person name="Thomas B.C."/>
            <person name="Malmstrom R."/>
            <person name="Stieglmeier M."/>
            <person name="Klingl A."/>
            <person name="Woyke T."/>
            <person name="Ryan C.M."/>
            <person name="Banfield J.F."/>
        </authorList>
    </citation>
    <scope>NUCLEOTIDE SEQUENCE [LARGE SCALE GENOMIC DNA]</scope>
    <source>
        <strain evidence="3">CG08_land_8_20_14_0_20_40_16</strain>
    </source>
</reference>
<feature type="binding site" evidence="1">
    <location>
        <position position="229"/>
    </location>
    <ligand>
        <name>[2Fe-2S] cluster</name>
        <dbReference type="ChEBI" id="CHEBI:190135"/>
    </ligand>
</feature>
<dbReference type="Pfam" id="PF00175">
    <property type="entry name" value="NAD_binding_1"/>
    <property type="match status" value="1"/>
</dbReference>
<proteinExistence type="predicted"/>
<dbReference type="Pfam" id="PF10418">
    <property type="entry name" value="DHODB_Fe-S_bind"/>
    <property type="match status" value="1"/>
</dbReference>
<dbReference type="PROSITE" id="PS51384">
    <property type="entry name" value="FAD_FR"/>
    <property type="match status" value="1"/>
</dbReference>
<keyword evidence="1" id="KW-0479">Metal-binding</keyword>
<dbReference type="InterPro" id="IPR050353">
    <property type="entry name" value="PyrK_electron_transfer"/>
</dbReference>
<dbReference type="Proteomes" id="UP000231542">
    <property type="component" value="Unassembled WGS sequence"/>
</dbReference>
<dbReference type="InterPro" id="IPR019480">
    <property type="entry name" value="Dihydroorotate_DH_Fe-S-bd"/>
</dbReference>
<dbReference type="PRINTS" id="PR00410">
    <property type="entry name" value="PHEHYDRXLASE"/>
</dbReference>
<dbReference type="PIRSF" id="PIRSF006816">
    <property type="entry name" value="Cyc3_hyd_g"/>
    <property type="match status" value="1"/>
</dbReference>
<dbReference type="Gene3D" id="2.40.30.10">
    <property type="entry name" value="Translation factors"/>
    <property type="match status" value="1"/>
</dbReference>
<dbReference type="PANTHER" id="PTHR43513:SF3">
    <property type="entry name" value="DIHYDROOROTATE DEHYDROGENASE B (NAD(+)), ELECTRON TRANSFER SUBUNIT-RELATED"/>
    <property type="match status" value="1"/>
</dbReference>
<dbReference type="GO" id="GO:0016491">
    <property type="term" value="F:oxidoreductase activity"/>
    <property type="evidence" value="ECO:0007669"/>
    <property type="project" value="InterPro"/>
</dbReference>
<dbReference type="InterPro" id="IPR012165">
    <property type="entry name" value="Cyt_c3_hydrogenase_gsu"/>
</dbReference>
<evidence type="ECO:0000256" key="1">
    <source>
        <dbReference type="PIRSR" id="PIRSR006816-2"/>
    </source>
</evidence>
<feature type="domain" description="FAD-binding FR-type" evidence="2">
    <location>
        <begin position="11"/>
        <end position="102"/>
    </location>
</feature>
<feature type="binding site" evidence="1">
    <location>
        <position position="232"/>
    </location>
    <ligand>
        <name>[2Fe-2S] cluster</name>
        <dbReference type="ChEBI" id="CHEBI:190135"/>
    </ligand>
</feature>
<protein>
    <submittedName>
        <fullName evidence="3">Dihydroorotate dehydrogenase electron transfer subunit</fullName>
    </submittedName>
</protein>
<name>A0A2H0YWT0_9BACT</name>
<dbReference type="InterPro" id="IPR001433">
    <property type="entry name" value="OxRdtase_FAD/NAD-bd"/>
</dbReference>
<accession>A0A2H0YWT0</accession>
<feature type="binding site" evidence="1">
    <location>
        <position position="242"/>
    </location>
    <ligand>
        <name>[2Fe-2S] cluster</name>
        <dbReference type="ChEBI" id="CHEBI:190135"/>
    </ligand>
</feature>
<dbReference type="GO" id="GO:0006221">
    <property type="term" value="P:pyrimidine nucleotide biosynthetic process"/>
    <property type="evidence" value="ECO:0007669"/>
    <property type="project" value="InterPro"/>
</dbReference>
<dbReference type="SUPFAM" id="SSF52343">
    <property type="entry name" value="Ferredoxin reductase-like, C-terminal NADP-linked domain"/>
    <property type="match status" value="1"/>
</dbReference>
<evidence type="ECO:0000313" key="4">
    <source>
        <dbReference type="Proteomes" id="UP000231542"/>
    </source>
</evidence>
<dbReference type="GO" id="GO:0051537">
    <property type="term" value="F:2 iron, 2 sulfur cluster binding"/>
    <property type="evidence" value="ECO:0007669"/>
    <property type="project" value="UniProtKB-KW"/>
</dbReference>
<dbReference type="PANTHER" id="PTHR43513">
    <property type="entry name" value="DIHYDROOROTATE DEHYDROGENASE B (NAD(+)), ELECTRON TRANSFER SUBUNIT"/>
    <property type="match status" value="1"/>
</dbReference>
<comment type="cofactor">
    <cofactor evidence="1">
        <name>[2Fe-2S] cluster</name>
        <dbReference type="ChEBI" id="CHEBI:190135"/>
    </cofactor>
    <text evidence="1">Binds 1 [2Fe-2S] cluster per subunit.</text>
</comment>
<dbReference type="InterPro" id="IPR017938">
    <property type="entry name" value="Riboflavin_synthase-like_b-brl"/>
</dbReference>
<sequence length="274" mass="30416">MKIENYLDKLDKPIMLKIADRVKETSNVDTFYFNYCLNSQPGQFVMLWLPGINEKPFSIAYDTGELFGLAIAQVGAFTEELFQKKVGERVGIRGPYGRPFWKEKDAKNVVMVGGGYGVAPLATLAEELTTKGVKVHFINGARSKGLLLFTDRLKQLDVKLYTTTNDGSYGEKGIVTDSFKKILKQEKIDLVYCCGKEQMEKAMFDLCEEAGVNAQISVERYMKCGIGICGACSVDGTGAPTCQKGPVLESATLRKITEFGKYHRGGSGKKEYFR</sequence>
<feature type="binding site" evidence="1">
    <location>
        <position position="224"/>
    </location>
    <ligand>
        <name>[2Fe-2S] cluster</name>
        <dbReference type="ChEBI" id="CHEBI:190135"/>
    </ligand>
</feature>
<evidence type="ECO:0000259" key="2">
    <source>
        <dbReference type="PROSITE" id="PS51384"/>
    </source>
</evidence>
<dbReference type="GO" id="GO:0050660">
    <property type="term" value="F:flavin adenine dinucleotide binding"/>
    <property type="evidence" value="ECO:0007669"/>
    <property type="project" value="InterPro"/>
</dbReference>
<dbReference type="NCBIfam" id="NF000796">
    <property type="entry name" value="PRK00054.1-1"/>
    <property type="match status" value="1"/>
</dbReference>
<dbReference type="EMBL" id="PEXU01000011">
    <property type="protein sequence ID" value="PIS42951.1"/>
    <property type="molecule type" value="Genomic_DNA"/>
</dbReference>
<comment type="caution">
    <text evidence="3">The sequence shown here is derived from an EMBL/GenBank/DDBJ whole genome shotgun (WGS) entry which is preliminary data.</text>
</comment>